<protein>
    <submittedName>
        <fullName evidence="2">Integrating conjugative element protein, PFL_4711 family</fullName>
    </submittedName>
</protein>
<accession>A0A379GBV9</accession>
<dbReference type="EMBL" id="UGTS01000005">
    <property type="protein sequence ID" value="SUC38490.1"/>
    <property type="molecule type" value="Genomic_DNA"/>
</dbReference>
<feature type="compositionally biased region" description="Polar residues" evidence="1">
    <location>
        <begin position="130"/>
        <end position="139"/>
    </location>
</feature>
<gene>
    <name evidence="2" type="ORF">NCTC11938_02760</name>
</gene>
<name>A0A379GBV9_PROMI</name>
<feature type="compositionally biased region" description="Polar residues" evidence="1">
    <location>
        <begin position="110"/>
        <end position="122"/>
    </location>
</feature>
<evidence type="ECO:0000313" key="2">
    <source>
        <dbReference type="EMBL" id="SUC38490.1"/>
    </source>
</evidence>
<proteinExistence type="predicted"/>
<evidence type="ECO:0000256" key="1">
    <source>
        <dbReference type="SAM" id="MobiDB-lite"/>
    </source>
</evidence>
<organism evidence="2 3">
    <name type="scientific">Proteus mirabilis</name>
    <dbReference type="NCBI Taxonomy" id="584"/>
    <lineage>
        <taxon>Bacteria</taxon>
        <taxon>Pseudomonadati</taxon>
        <taxon>Pseudomonadota</taxon>
        <taxon>Gammaproteobacteria</taxon>
        <taxon>Enterobacterales</taxon>
        <taxon>Morganellaceae</taxon>
        <taxon>Proteus</taxon>
    </lineage>
</organism>
<evidence type="ECO:0000313" key="3">
    <source>
        <dbReference type="Proteomes" id="UP000254191"/>
    </source>
</evidence>
<dbReference type="Proteomes" id="UP000254191">
    <property type="component" value="Unassembled WGS sequence"/>
</dbReference>
<feature type="region of interest" description="Disordered" evidence="1">
    <location>
        <begin position="106"/>
        <end position="139"/>
    </location>
</feature>
<dbReference type="AlphaFoldDB" id="A0A379GBV9"/>
<sequence>MAKLKTGSLTVSRGGIEALRRDPDKTALTQRLAGELAMADTMELALTMRRMLITGQGEPNAGNFPKAQEIGNQSVDQLDREIGMLQTEMEVRKSIANNAMLTVIERDQQRTQANPATQTPDNTDVRVQGLEQNSDTGGR</sequence>
<reference evidence="2 3" key="1">
    <citation type="submission" date="2018-06" db="EMBL/GenBank/DDBJ databases">
        <authorList>
            <consortium name="Pathogen Informatics"/>
            <person name="Doyle S."/>
        </authorList>
    </citation>
    <scope>NUCLEOTIDE SEQUENCE [LARGE SCALE GENOMIC DNA]</scope>
    <source>
        <strain evidence="2 3">NCTC11938</strain>
    </source>
</reference>